<feature type="transmembrane region" description="Helical" evidence="8">
    <location>
        <begin position="158"/>
        <end position="178"/>
    </location>
</feature>
<dbReference type="EMBL" id="DVHF01000033">
    <property type="protein sequence ID" value="HIR56526.1"/>
    <property type="molecule type" value="Genomic_DNA"/>
</dbReference>
<protein>
    <submittedName>
        <fullName evidence="9">AzlC family ABC transporter permease</fullName>
    </submittedName>
</protein>
<reference evidence="9" key="2">
    <citation type="journal article" date="2021" name="PeerJ">
        <title>Extensive microbial diversity within the chicken gut microbiome revealed by metagenomics and culture.</title>
        <authorList>
            <person name="Gilroy R."/>
            <person name="Ravi A."/>
            <person name="Getino M."/>
            <person name="Pursley I."/>
            <person name="Horton D.L."/>
            <person name="Alikhan N.F."/>
            <person name="Baker D."/>
            <person name="Gharbi K."/>
            <person name="Hall N."/>
            <person name="Watson M."/>
            <person name="Adriaenssens E.M."/>
            <person name="Foster-Nyarko E."/>
            <person name="Jarju S."/>
            <person name="Secka A."/>
            <person name="Antonio M."/>
            <person name="Oren A."/>
            <person name="Chaudhuri R.R."/>
            <person name="La Ragione R."/>
            <person name="Hildebrand F."/>
            <person name="Pallen M.J."/>
        </authorList>
    </citation>
    <scope>NUCLEOTIDE SEQUENCE</scope>
    <source>
        <strain evidence="9">ChiSjej1B19-7085</strain>
    </source>
</reference>
<dbReference type="GO" id="GO:1903785">
    <property type="term" value="P:L-valine transmembrane transport"/>
    <property type="evidence" value="ECO:0007669"/>
    <property type="project" value="TreeGrafter"/>
</dbReference>
<proteinExistence type="inferred from homology"/>
<gene>
    <name evidence="9" type="ORF">IAA54_02575</name>
</gene>
<dbReference type="InterPro" id="IPR011606">
    <property type="entry name" value="Brnchd-chn_aa_trnsp_permease"/>
</dbReference>
<accession>A0A9D1J0E8</accession>
<keyword evidence="5 8" id="KW-0812">Transmembrane</keyword>
<comment type="similarity">
    <text evidence="2">Belongs to the AzlC family.</text>
</comment>
<dbReference type="Pfam" id="PF03591">
    <property type="entry name" value="AzlC"/>
    <property type="match status" value="1"/>
</dbReference>
<evidence type="ECO:0000256" key="4">
    <source>
        <dbReference type="ARBA" id="ARBA00022475"/>
    </source>
</evidence>
<dbReference type="PANTHER" id="PTHR34979:SF1">
    <property type="entry name" value="INNER MEMBRANE PROTEIN YGAZ"/>
    <property type="match status" value="1"/>
</dbReference>
<evidence type="ECO:0000313" key="10">
    <source>
        <dbReference type="Proteomes" id="UP000886785"/>
    </source>
</evidence>
<evidence type="ECO:0000256" key="5">
    <source>
        <dbReference type="ARBA" id="ARBA00022692"/>
    </source>
</evidence>
<keyword evidence="7 8" id="KW-0472">Membrane</keyword>
<evidence type="ECO:0000256" key="1">
    <source>
        <dbReference type="ARBA" id="ARBA00004651"/>
    </source>
</evidence>
<dbReference type="GO" id="GO:0005886">
    <property type="term" value="C:plasma membrane"/>
    <property type="evidence" value="ECO:0007669"/>
    <property type="project" value="UniProtKB-SubCell"/>
</dbReference>
<dbReference type="PANTHER" id="PTHR34979">
    <property type="entry name" value="INNER MEMBRANE PROTEIN YGAZ"/>
    <property type="match status" value="1"/>
</dbReference>
<comment type="caution">
    <text evidence="9">The sequence shown here is derived from an EMBL/GenBank/DDBJ whole genome shotgun (WGS) entry which is preliminary data.</text>
</comment>
<feature type="transmembrane region" description="Helical" evidence="8">
    <location>
        <begin position="130"/>
        <end position="152"/>
    </location>
</feature>
<evidence type="ECO:0000313" key="9">
    <source>
        <dbReference type="EMBL" id="HIR56526.1"/>
    </source>
</evidence>
<reference evidence="9" key="1">
    <citation type="submission" date="2020-10" db="EMBL/GenBank/DDBJ databases">
        <authorList>
            <person name="Gilroy R."/>
        </authorList>
    </citation>
    <scope>NUCLEOTIDE SEQUENCE</scope>
    <source>
        <strain evidence="9">ChiSjej1B19-7085</strain>
    </source>
</reference>
<dbReference type="Proteomes" id="UP000886785">
    <property type="component" value="Unassembled WGS sequence"/>
</dbReference>
<feature type="transmembrane region" description="Helical" evidence="8">
    <location>
        <begin position="185"/>
        <end position="203"/>
    </location>
</feature>
<sequence length="238" mass="25194">MQENQNLTFQKGIKDGLPICLGYISVSFTFGMAVVSGGMPAWVAVLISMTNLTSAGQFAGLDIILNGGMYLELAVTTFVINIRYMLMSLSLAQKVDSAMTVLQRCAVSFGVTDEIFAVAMQQKGEINTRYFAGLLLTPYVGWAAGTLAGATAAGLLPLSVRSALGIAIYGMFIAIIVPPMSKTKPVAVVVVTAALLSCIFRWTPLLSSLSSGWVIILCAVIASAFAAMRYPVEEEEGA</sequence>
<feature type="transmembrane region" description="Helical" evidence="8">
    <location>
        <begin position="209"/>
        <end position="228"/>
    </location>
</feature>
<name>A0A9D1J0E8_9FIRM</name>
<keyword evidence="6 8" id="KW-1133">Transmembrane helix</keyword>
<feature type="transmembrane region" description="Helical" evidence="8">
    <location>
        <begin position="63"/>
        <end position="84"/>
    </location>
</feature>
<evidence type="ECO:0000256" key="3">
    <source>
        <dbReference type="ARBA" id="ARBA00022448"/>
    </source>
</evidence>
<feature type="transmembrane region" description="Helical" evidence="8">
    <location>
        <begin position="21"/>
        <end position="43"/>
    </location>
</feature>
<evidence type="ECO:0000256" key="7">
    <source>
        <dbReference type="ARBA" id="ARBA00023136"/>
    </source>
</evidence>
<dbReference type="AlphaFoldDB" id="A0A9D1J0E8"/>
<evidence type="ECO:0000256" key="8">
    <source>
        <dbReference type="SAM" id="Phobius"/>
    </source>
</evidence>
<comment type="subcellular location">
    <subcellularLocation>
        <location evidence="1">Cell membrane</location>
        <topology evidence="1">Multi-pass membrane protein</topology>
    </subcellularLocation>
</comment>
<organism evidence="9 10">
    <name type="scientific">Candidatus Gallacutalibacter pullicola</name>
    <dbReference type="NCBI Taxonomy" id="2840830"/>
    <lineage>
        <taxon>Bacteria</taxon>
        <taxon>Bacillati</taxon>
        <taxon>Bacillota</taxon>
        <taxon>Clostridia</taxon>
        <taxon>Eubacteriales</taxon>
        <taxon>Candidatus Gallacutalibacter</taxon>
    </lineage>
</organism>
<keyword evidence="3" id="KW-0813">Transport</keyword>
<keyword evidence="4" id="KW-1003">Cell membrane</keyword>
<evidence type="ECO:0000256" key="2">
    <source>
        <dbReference type="ARBA" id="ARBA00010735"/>
    </source>
</evidence>
<evidence type="ECO:0000256" key="6">
    <source>
        <dbReference type="ARBA" id="ARBA00022989"/>
    </source>
</evidence>